<evidence type="ECO:0000313" key="1">
    <source>
        <dbReference type="EMBL" id="MBX51585.1"/>
    </source>
</evidence>
<dbReference type="EMBL" id="GGEC01071101">
    <property type="protein sequence ID" value="MBX51585.1"/>
    <property type="molecule type" value="Transcribed_RNA"/>
</dbReference>
<accession>A0A2P2P9Z6</accession>
<reference evidence="1" key="1">
    <citation type="submission" date="2018-02" db="EMBL/GenBank/DDBJ databases">
        <title>Rhizophora mucronata_Transcriptome.</title>
        <authorList>
            <person name="Meera S.P."/>
            <person name="Sreeshan A."/>
            <person name="Augustine A."/>
        </authorList>
    </citation>
    <scope>NUCLEOTIDE SEQUENCE</scope>
    <source>
        <tissue evidence="1">Leaf</tissue>
    </source>
</reference>
<name>A0A2P2P9Z6_RHIMU</name>
<dbReference type="AlphaFoldDB" id="A0A2P2P9Z6"/>
<sequence>MKKAVGWHNLKLIRGHETKDLDEMPKSTSAEYL</sequence>
<protein>
    <submittedName>
        <fullName evidence="1">Uncharacterized protein</fullName>
    </submittedName>
</protein>
<organism evidence="1">
    <name type="scientific">Rhizophora mucronata</name>
    <name type="common">Asiatic mangrove</name>
    <dbReference type="NCBI Taxonomy" id="61149"/>
    <lineage>
        <taxon>Eukaryota</taxon>
        <taxon>Viridiplantae</taxon>
        <taxon>Streptophyta</taxon>
        <taxon>Embryophyta</taxon>
        <taxon>Tracheophyta</taxon>
        <taxon>Spermatophyta</taxon>
        <taxon>Magnoliopsida</taxon>
        <taxon>eudicotyledons</taxon>
        <taxon>Gunneridae</taxon>
        <taxon>Pentapetalae</taxon>
        <taxon>rosids</taxon>
        <taxon>fabids</taxon>
        <taxon>Malpighiales</taxon>
        <taxon>Rhizophoraceae</taxon>
        <taxon>Rhizophora</taxon>
    </lineage>
</organism>
<proteinExistence type="predicted"/>